<keyword evidence="23" id="KW-1185">Reference proteome</keyword>
<dbReference type="FunFam" id="3.30.200.20:FF:000039">
    <property type="entry name" value="receptor-like protein kinase FERONIA"/>
    <property type="match status" value="1"/>
</dbReference>
<keyword evidence="16" id="KW-0539">Nucleus</keyword>
<evidence type="ECO:0000256" key="16">
    <source>
        <dbReference type="ARBA" id="ARBA00023242"/>
    </source>
</evidence>
<feature type="transmembrane region" description="Helical" evidence="18">
    <location>
        <begin position="410"/>
        <end position="434"/>
    </location>
</feature>
<evidence type="ECO:0000256" key="5">
    <source>
        <dbReference type="ARBA" id="ARBA00022679"/>
    </source>
</evidence>
<evidence type="ECO:0000256" key="3">
    <source>
        <dbReference type="ARBA" id="ARBA00022491"/>
    </source>
</evidence>
<dbReference type="GO" id="GO:0016020">
    <property type="term" value="C:membrane"/>
    <property type="evidence" value="ECO:0007669"/>
    <property type="project" value="UniProtKB-SubCell"/>
</dbReference>
<keyword evidence="5" id="KW-0808">Transferase</keyword>
<keyword evidence="14" id="KW-0804">Transcription</keyword>
<dbReference type="InterPro" id="IPR045272">
    <property type="entry name" value="ANXUR1/2-like"/>
</dbReference>
<feature type="domain" description="OVATE" evidence="21">
    <location>
        <begin position="845"/>
        <end position="905"/>
    </location>
</feature>
<evidence type="ECO:0000256" key="8">
    <source>
        <dbReference type="ARBA" id="ARBA00022741"/>
    </source>
</evidence>
<dbReference type="InterPro" id="IPR024788">
    <property type="entry name" value="Malectin-like_Carb-bd_dom"/>
</dbReference>
<dbReference type="PROSITE" id="PS50011">
    <property type="entry name" value="PROTEIN_KINASE_DOM"/>
    <property type="match status" value="1"/>
</dbReference>
<evidence type="ECO:0000259" key="20">
    <source>
        <dbReference type="PROSITE" id="PS50011"/>
    </source>
</evidence>
<feature type="domain" description="Protein kinase" evidence="20">
    <location>
        <begin position="483"/>
        <end position="923"/>
    </location>
</feature>
<dbReference type="InterPro" id="IPR006458">
    <property type="entry name" value="Ovate_C"/>
</dbReference>
<dbReference type="GO" id="GO:0045892">
    <property type="term" value="P:negative regulation of DNA-templated transcription"/>
    <property type="evidence" value="ECO:0007669"/>
    <property type="project" value="UniProtKB-ARBA"/>
</dbReference>
<feature type="binding site" evidence="17">
    <location>
        <position position="511"/>
    </location>
    <ligand>
        <name>ATP</name>
        <dbReference type="ChEBI" id="CHEBI:30616"/>
    </ligand>
</feature>
<sequence length="923" mass="102664">MGFNGYVLLAILVMHTICLMKCCLGYDPVDNYLFDCGSLGNTTLGERVFVSDNGFVSNSSVSVRADNSTVFSSSFGESLYRTARIMNASSNYTFSISKQGRHFVRLYFFPFELDVGSYNLSRASFSVSANGFTLLKDFQPDRTPVVKEYSLNVTSDRLVITFVPSPNSFAFLNALEVISHPDELIPLTAKTIEVPGSPHSLMAQALETVNRVNMGNQAVLPENDTLWRSWSADGAFMRHNSFVHFVSNFSAVNYTANAPSRDIAPVSVYGTATKVNTDSTLGALLNNTWSFNVESGFSYFVRFHFCDIIERPPSQLVLNIYLNSKLVHKDLNLGQRVSNIWGAPFYLDAVTRVTGNSLMNVSIGTSVAGDNYPESILNGLEIMKISNSKGNLDETDTQTNSLNLKSKNKVWIIAAAVGGVLFFAVLLGCLFFGIHRRNRRLKSKQDNLGTNGNDYVDESAMFSISKLGYRYPLIAVQEATDRFSESLVVGVGGFGKVYKGKLSDGTLVAVKRGAPQSHQGLAEFQTEVEMLSQLRHRHLVSLIGYCNERNELIIIYEYMENGTLKNHLYGSDLPKLNWRQRLEICIEWQKKGNLEKIIDPYLVGKMKMESLKKFVDIADKCLADEGIDRPTMGDVLQNLERALELEIKTPQLENTTSTNQVANGVSNTQFREASIGDLDGASMSRVFSEMVKGENSEMSVSLHNPQAAGSSKHLLEMNPSSFLFLGGLPTNMICKPRVSFNCKKLVTSPCKGLVRLFKFKKPISIKRILGCCRKTKSTTTSSKTHKLCCLTSLFNCSRKPKDEDQLMELKSFSDAGCMNKAPCPSPLTPAYIKMGGAPMESMVKEDNDTVDACKSFENYLVEMIAQEGKMTDLMDVEELLYCWKNLKSPVFINLVCRFYGELCKDLFSGHADNDSNDEIRSLM</sequence>
<evidence type="ECO:0000256" key="12">
    <source>
        <dbReference type="ARBA" id="ARBA00023015"/>
    </source>
</evidence>
<dbReference type="GO" id="GO:0005524">
    <property type="term" value="F:ATP binding"/>
    <property type="evidence" value="ECO:0007669"/>
    <property type="project" value="UniProtKB-UniRule"/>
</dbReference>
<evidence type="ECO:0000256" key="10">
    <source>
        <dbReference type="ARBA" id="ARBA00022840"/>
    </source>
</evidence>
<evidence type="ECO:0000313" key="22">
    <source>
        <dbReference type="EMBL" id="PWA46521.1"/>
    </source>
</evidence>
<dbReference type="OrthoDB" id="640180at2759"/>
<organism evidence="22 23">
    <name type="scientific">Artemisia annua</name>
    <name type="common">Sweet wormwood</name>
    <dbReference type="NCBI Taxonomy" id="35608"/>
    <lineage>
        <taxon>Eukaryota</taxon>
        <taxon>Viridiplantae</taxon>
        <taxon>Streptophyta</taxon>
        <taxon>Embryophyta</taxon>
        <taxon>Tracheophyta</taxon>
        <taxon>Spermatophyta</taxon>
        <taxon>Magnoliopsida</taxon>
        <taxon>eudicotyledons</taxon>
        <taxon>Gunneridae</taxon>
        <taxon>Pentapetalae</taxon>
        <taxon>asterids</taxon>
        <taxon>campanulids</taxon>
        <taxon>Asterales</taxon>
        <taxon>Asteraceae</taxon>
        <taxon>Asteroideae</taxon>
        <taxon>Anthemideae</taxon>
        <taxon>Artemisiinae</taxon>
        <taxon>Artemisia</taxon>
    </lineage>
</organism>
<keyword evidence="11 18" id="KW-1133">Transmembrane helix</keyword>
<evidence type="ECO:0000256" key="4">
    <source>
        <dbReference type="ARBA" id="ARBA00022527"/>
    </source>
</evidence>
<accession>A0A2U1LC19</accession>
<dbReference type="STRING" id="35608.A0A2U1LC19"/>
<dbReference type="Pfam" id="PF07714">
    <property type="entry name" value="PK_Tyr_Ser-Thr"/>
    <property type="match status" value="1"/>
</dbReference>
<dbReference type="PANTHER" id="PTHR34590">
    <property type="entry name" value="OS03G0124300 PROTEIN-RELATED"/>
    <property type="match status" value="1"/>
</dbReference>
<evidence type="ECO:0000256" key="18">
    <source>
        <dbReference type="SAM" id="Phobius"/>
    </source>
</evidence>
<gene>
    <name evidence="22" type="ORF">CTI12_AA502780</name>
</gene>
<feature type="chain" id="PRO_5015717935" evidence="19">
    <location>
        <begin position="26"/>
        <end position="923"/>
    </location>
</feature>
<dbReference type="PANTHER" id="PTHR34590:SF10">
    <property type="entry name" value="RECEPTOR-LIKE PROTEIN KINASE HERK 1"/>
    <property type="match status" value="1"/>
</dbReference>
<keyword evidence="9 22" id="KW-0418">Kinase</keyword>
<evidence type="ECO:0000256" key="7">
    <source>
        <dbReference type="ARBA" id="ARBA00022729"/>
    </source>
</evidence>
<comment type="subcellular location">
    <subcellularLocation>
        <location evidence="2">Membrane</location>
        <topology evidence="2">Single-pass type I membrane protein</topology>
    </subcellularLocation>
    <subcellularLocation>
        <location evidence="1">Nucleus</location>
    </subcellularLocation>
</comment>
<dbReference type="Pfam" id="PF12819">
    <property type="entry name" value="Malectin_like"/>
    <property type="match status" value="1"/>
</dbReference>
<evidence type="ECO:0000256" key="6">
    <source>
        <dbReference type="ARBA" id="ARBA00022692"/>
    </source>
</evidence>
<dbReference type="InterPro" id="IPR000719">
    <property type="entry name" value="Prot_kinase_dom"/>
</dbReference>
<proteinExistence type="predicted"/>
<comment type="caution">
    <text evidence="22">The sequence shown here is derived from an EMBL/GenBank/DDBJ whole genome shotgun (WGS) entry which is preliminary data.</text>
</comment>
<dbReference type="GO" id="GO:0005634">
    <property type="term" value="C:nucleus"/>
    <property type="evidence" value="ECO:0007669"/>
    <property type="project" value="UniProtKB-SubCell"/>
</dbReference>
<protein>
    <submittedName>
        <fullName evidence="22">Protein kinase superfamily protein</fullName>
    </submittedName>
</protein>
<dbReference type="Gene3D" id="1.10.510.10">
    <property type="entry name" value="Transferase(Phosphotransferase) domain 1"/>
    <property type="match status" value="2"/>
</dbReference>
<dbReference type="InterPro" id="IPR011009">
    <property type="entry name" value="Kinase-like_dom_sf"/>
</dbReference>
<keyword evidence="8 17" id="KW-0547">Nucleotide-binding</keyword>
<dbReference type="GO" id="GO:0004674">
    <property type="term" value="F:protein serine/threonine kinase activity"/>
    <property type="evidence" value="ECO:0007669"/>
    <property type="project" value="UniProtKB-KW"/>
</dbReference>
<keyword evidence="6 18" id="KW-0812">Transmembrane</keyword>
<dbReference type="PROSITE" id="PS51754">
    <property type="entry name" value="OVATE"/>
    <property type="match status" value="1"/>
</dbReference>
<keyword evidence="7 19" id="KW-0732">Signal</keyword>
<evidence type="ECO:0000256" key="9">
    <source>
        <dbReference type="ARBA" id="ARBA00022777"/>
    </source>
</evidence>
<dbReference type="InterPro" id="IPR001245">
    <property type="entry name" value="Ser-Thr/Tyr_kinase_cat_dom"/>
</dbReference>
<dbReference type="PROSITE" id="PS00107">
    <property type="entry name" value="PROTEIN_KINASE_ATP"/>
    <property type="match status" value="1"/>
</dbReference>
<dbReference type="EMBL" id="PKPP01010243">
    <property type="protein sequence ID" value="PWA46521.1"/>
    <property type="molecule type" value="Genomic_DNA"/>
</dbReference>
<evidence type="ECO:0000256" key="13">
    <source>
        <dbReference type="ARBA" id="ARBA00023136"/>
    </source>
</evidence>
<feature type="signal peptide" evidence="19">
    <location>
        <begin position="1"/>
        <end position="25"/>
    </location>
</feature>
<evidence type="ECO:0000256" key="17">
    <source>
        <dbReference type="PROSITE-ProRule" id="PRU10141"/>
    </source>
</evidence>
<keyword evidence="13 18" id="KW-0472">Membrane</keyword>
<keyword evidence="12" id="KW-0805">Transcription regulation</keyword>
<dbReference type="GO" id="GO:0004714">
    <property type="term" value="F:transmembrane receptor protein tyrosine kinase activity"/>
    <property type="evidence" value="ECO:0007669"/>
    <property type="project" value="InterPro"/>
</dbReference>
<keyword evidence="4" id="KW-0723">Serine/threonine-protein kinase</keyword>
<evidence type="ECO:0000313" key="23">
    <source>
        <dbReference type="Proteomes" id="UP000245207"/>
    </source>
</evidence>
<evidence type="ECO:0000256" key="2">
    <source>
        <dbReference type="ARBA" id="ARBA00004479"/>
    </source>
</evidence>
<dbReference type="SUPFAM" id="SSF56112">
    <property type="entry name" value="Protein kinase-like (PK-like)"/>
    <property type="match status" value="1"/>
</dbReference>
<dbReference type="FunFam" id="2.60.120.430:FF:000001">
    <property type="entry name" value="Receptor-like protein kinase FERONIA"/>
    <property type="match status" value="1"/>
</dbReference>
<evidence type="ECO:0000256" key="1">
    <source>
        <dbReference type="ARBA" id="ARBA00004123"/>
    </source>
</evidence>
<keyword evidence="3" id="KW-0678">Repressor</keyword>
<evidence type="ECO:0000256" key="15">
    <source>
        <dbReference type="ARBA" id="ARBA00023180"/>
    </source>
</evidence>
<keyword evidence="15" id="KW-0325">Glycoprotein</keyword>
<dbReference type="CDD" id="cd12087">
    <property type="entry name" value="TM_EGFR-like"/>
    <property type="match status" value="1"/>
</dbReference>
<dbReference type="Proteomes" id="UP000245207">
    <property type="component" value="Unassembled WGS sequence"/>
</dbReference>
<keyword evidence="10 17" id="KW-0067">ATP-binding</keyword>
<evidence type="ECO:0000256" key="14">
    <source>
        <dbReference type="ARBA" id="ARBA00023163"/>
    </source>
</evidence>
<reference evidence="22 23" key="1">
    <citation type="journal article" date="2018" name="Mol. Plant">
        <title>The genome of Artemisia annua provides insight into the evolution of Asteraceae family and artemisinin biosynthesis.</title>
        <authorList>
            <person name="Shen Q."/>
            <person name="Zhang L."/>
            <person name="Liao Z."/>
            <person name="Wang S."/>
            <person name="Yan T."/>
            <person name="Shi P."/>
            <person name="Liu M."/>
            <person name="Fu X."/>
            <person name="Pan Q."/>
            <person name="Wang Y."/>
            <person name="Lv Z."/>
            <person name="Lu X."/>
            <person name="Zhang F."/>
            <person name="Jiang W."/>
            <person name="Ma Y."/>
            <person name="Chen M."/>
            <person name="Hao X."/>
            <person name="Li L."/>
            <person name="Tang Y."/>
            <person name="Lv G."/>
            <person name="Zhou Y."/>
            <person name="Sun X."/>
            <person name="Brodelius P.E."/>
            <person name="Rose J.K.C."/>
            <person name="Tang K."/>
        </authorList>
    </citation>
    <scope>NUCLEOTIDE SEQUENCE [LARGE SCALE GENOMIC DNA]</scope>
    <source>
        <strain evidence="23">cv. Huhao1</strain>
        <tissue evidence="22">Leaf</tissue>
    </source>
</reference>
<dbReference type="AlphaFoldDB" id="A0A2U1LC19"/>
<dbReference type="InterPro" id="IPR017441">
    <property type="entry name" value="Protein_kinase_ATP_BS"/>
</dbReference>
<dbReference type="FunFam" id="2.60.120.430:FF:000005">
    <property type="entry name" value="Putative receptor-like protein kinase"/>
    <property type="match status" value="1"/>
</dbReference>
<evidence type="ECO:0000256" key="11">
    <source>
        <dbReference type="ARBA" id="ARBA00022989"/>
    </source>
</evidence>
<dbReference type="Gene3D" id="2.60.120.430">
    <property type="entry name" value="Galactose-binding lectin"/>
    <property type="match status" value="2"/>
</dbReference>
<evidence type="ECO:0000259" key="21">
    <source>
        <dbReference type="PROSITE" id="PS51754"/>
    </source>
</evidence>
<evidence type="ECO:0000256" key="19">
    <source>
        <dbReference type="SAM" id="SignalP"/>
    </source>
</evidence>
<name>A0A2U1LC19_ARTAN</name>